<reference evidence="1 2" key="1">
    <citation type="journal article" date="2018" name="Mol. Biol. Evol.">
        <title>Broad Genomic Sampling Reveals a Smut Pathogenic Ancestry of the Fungal Clade Ustilaginomycotina.</title>
        <authorList>
            <person name="Kijpornyongpan T."/>
            <person name="Mondo S.J."/>
            <person name="Barry K."/>
            <person name="Sandor L."/>
            <person name="Lee J."/>
            <person name="Lipzen A."/>
            <person name="Pangilinan J."/>
            <person name="LaButti K."/>
            <person name="Hainaut M."/>
            <person name="Henrissat B."/>
            <person name="Grigoriev I.V."/>
            <person name="Spatafora J.W."/>
            <person name="Aime M.C."/>
        </authorList>
    </citation>
    <scope>NUCLEOTIDE SEQUENCE [LARGE SCALE GENOMIC DNA]</scope>
    <source>
        <strain evidence="1 2">MCA 4658</strain>
    </source>
</reference>
<keyword evidence="2" id="KW-1185">Reference proteome</keyword>
<evidence type="ECO:0000313" key="2">
    <source>
        <dbReference type="Proteomes" id="UP000245783"/>
    </source>
</evidence>
<dbReference type="GeneID" id="37033099"/>
<dbReference type="InParanoid" id="A0A316W4K5"/>
<gene>
    <name evidence="1" type="ORF">IE81DRAFT_241592</name>
</gene>
<dbReference type="Proteomes" id="UP000245783">
    <property type="component" value="Unassembled WGS sequence"/>
</dbReference>
<protein>
    <submittedName>
        <fullName evidence="1">Uncharacterized protein</fullName>
    </submittedName>
</protein>
<evidence type="ECO:0000313" key="1">
    <source>
        <dbReference type="EMBL" id="PWN44877.1"/>
    </source>
</evidence>
<accession>A0A316W4K5</accession>
<proteinExistence type="predicted"/>
<dbReference type="EMBL" id="KZ819358">
    <property type="protein sequence ID" value="PWN44877.1"/>
    <property type="molecule type" value="Genomic_DNA"/>
</dbReference>
<sequence>MACAGERSNASYEIEGVCHAELGRSRTCTLTAHRQLEARRKNGGCHPIMPWSSARLRDPFLLWPAHGSRAVVSVWTEARRGCANRMRQIRWVQCVSKRVLAGPIDIRSTLIRVLRTGLSGLCLPLAITSSLGLGVVCRTTSTHKRIEKGGVFKIAANV</sequence>
<name>A0A316W4K5_9BASI</name>
<dbReference type="AlphaFoldDB" id="A0A316W4K5"/>
<organism evidence="1 2">
    <name type="scientific">Ceraceosorus guamensis</name>
    <dbReference type="NCBI Taxonomy" id="1522189"/>
    <lineage>
        <taxon>Eukaryota</taxon>
        <taxon>Fungi</taxon>
        <taxon>Dikarya</taxon>
        <taxon>Basidiomycota</taxon>
        <taxon>Ustilaginomycotina</taxon>
        <taxon>Exobasidiomycetes</taxon>
        <taxon>Ceraceosorales</taxon>
        <taxon>Ceraceosoraceae</taxon>
        <taxon>Ceraceosorus</taxon>
    </lineage>
</organism>
<dbReference type="RefSeq" id="XP_025372037.1">
    <property type="nucleotide sequence ID" value="XM_025511229.1"/>
</dbReference>